<evidence type="ECO:0000256" key="2">
    <source>
        <dbReference type="ARBA" id="ARBA00022679"/>
    </source>
</evidence>
<evidence type="ECO:0000313" key="5">
    <source>
        <dbReference type="EMBL" id="RHA84207.1"/>
    </source>
</evidence>
<evidence type="ECO:0000256" key="4">
    <source>
        <dbReference type="PROSITE-ProRule" id="PRU00489"/>
    </source>
</evidence>
<proteinExistence type="inferred from homology"/>
<protein>
    <submittedName>
        <fullName evidence="5">DNA methyltransferase</fullName>
    </submittedName>
</protein>
<dbReference type="PANTHER" id="PTHR12829">
    <property type="entry name" value="N6-ADENOSINE-METHYLTRANSFERASE"/>
    <property type="match status" value="1"/>
</dbReference>
<dbReference type="GO" id="GO:0008168">
    <property type="term" value="F:methyltransferase activity"/>
    <property type="evidence" value="ECO:0007669"/>
    <property type="project" value="UniProtKB-KW"/>
</dbReference>
<dbReference type="GO" id="GO:0032259">
    <property type="term" value="P:methylation"/>
    <property type="evidence" value="ECO:0007669"/>
    <property type="project" value="UniProtKB-KW"/>
</dbReference>
<dbReference type="RefSeq" id="WP_055163340.1">
    <property type="nucleotide sequence ID" value="NZ_CABJFX010000035.1"/>
</dbReference>
<organism evidence="5 6">
    <name type="scientific">Roseburia inulinivorans</name>
    <dbReference type="NCBI Taxonomy" id="360807"/>
    <lineage>
        <taxon>Bacteria</taxon>
        <taxon>Bacillati</taxon>
        <taxon>Bacillota</taxon>
        <taxon>Clostridia</taxon>
        <taxon>Lachnospirales</taxon>
        <taxon>Lachnospiraceae</taxon>
        <taxon>Roseburia</taxon>
    </lineage>
</organism>
<reference evidence="5 6" key="1">
    <citation type="submission" date="2018-08" db="EMBL/GenBank/DDBJ databases">
        <title>A genome reference for cultivated species of the human gut microbiota.</title>
        <authorList>
            <person name="Zou Y."/>
            <person name="Xue W."/>
            <person name="Luo G."/>
        </authorList>
    </citation>
    <scope>NUCLEOTIDE SEQUENCE [LARGE SCALE GENOMIC DNA]</scope>
    <source>
        <strain evidence="5 6">AM42-1AC</strain>
    </source>
</reference>
<dbReference type="PANTHER" id="PTHR12829:SF7">
    <property type="entry name" value="N6-ADENOSINE-METHYLTRANSFERASE CATALYTIC SUBUNIT"/>
    <property type="match status" value="1"/>
</dbReference>
<dbReference type="Pfam" id="PF05063">
    <property type="entry name" value="MT-A70"/>
    <property type="match status" value="1"/>
</dbReference>
<sequence length="200" mass="23405">MKFNILYVDPPWAYKVYSRKGQGRSAENHYHTMNIEDIYDLDIASIAAEDSILFLWVTFPCLEQGFETIRRWGFQYKTLGFCWVKRCKKQTEKWFWGLGFWTRANPELCLIATKGHPKRFSKGVHCVVDTPVEAHSKKPDIVRERIVELAGNLPRVELFARQSYPGWVCVGNEIDGMDIRDSLIQLREREEKGRDNVMDV</sequence>
<dbReference type="InterPro" id="IPR007757">
    <property type="entry name" value="MT-A70-like"/>
</dbReference>
<evidence type="ECO:0000256" key="1">
    <source>
        <dbReference type="ARBA" id="ARBA00022603"/>
    </source>
</evidence>
<evidence type="ECO:0000313" key="6">
    <source>
        <dbReference type="Proteomes" id="UP000283492"/>
    </source>
</evidence>
<dbReference type="SUPFAM" id="SSF53335">
    <property type="entry name" value="S-adenosyl-L-methionine-dependent methyltransferases"/>
    <property type="match status" value="1"/>
</dbReference>
<accession>A0A3R6A9C7</accession>
<dbReference type="Proteomes" id="UP000283492">
    <property type="component" value="Unassembled WGS sequence"/>
</dbReference>
<name>A0A3R6A9C7_9FIRM</name>
<keyword evidence="2 5" id="KW-0808">Transferase</keyword>
<keyword evidence="1 5" id="KW-0489">Methyltransferase</keyword>
<keyword evidence="3" id="KW-0949">S-adenosyl-L-methionine</keyword>
<comment type="similarity">
    <text evidence="4">Belongs to the MT-A70-like family.</text>
</comment>
<dbReference type="PROSITE" id="PS51143">
    <property type="entry name" value="MT_A70"/>
    <property type="match status" value="1"/>
</dbReference>
<comment type="caution">
    <text evidence="5">The sequence shown here is derived from an EMBL/GenBank/DDBJ whole genome shotgun (WGS) entry which is preliminary data.</text>
</comment>
<gene>
    <name evidence="5" type="ORF">DW914_15450</name>
</gene>
<dbReference type="InterPro" id="IPR029063">
    <property type="entry name" value="SAM-dependent_MTases_sf"/>
</dbReference>
<evidence type="ECO:0000256" key="3">
    <source>
        <dbReference type="ARBA" id="ARBA00022691"/>
    </source>
</evidence>
<dbReference type="AlphaFoldDB" id="A0A3R6A9C7"/>
<dbReference type="EMBL" id="QSFX01000035">
    <property type="protein sequence ID" value="RHA84207.1"/>
    <property type="molecule type" value="Genomic_DNA"/>
</dbReference>